<dbReference type="EMBL" id="CCKQ01016595">
    <property type="protein sequence ID" value="CDW88467.1"/>
    <property type="molecule type" value="Genomic_DNA"/>
</dbReference>
<evidence type="ECO:0000256" key="6">
    <source>
        <dbReference type="SAM" id="Phobius"/>
    </source>
</evidence>
<proteinExistence type="predicted"/>
<keyword evidence="3" id="KW-0677">Repeat</keyword>
<keyword evidence="4 6" id="KW-1133">Transmembrane helix</keyword>
<evidence type="ECO:0000313" key="8">
    <source>
        <dbReference type="EMBL" id="CDW88467.1"/>
    </source>
</evidence>
<sequence>MIIEIIKDMASFTIILVYWIVGFSLMFYLFTFDKDNDFQDSFDIYDQVQMFVNSLQFTYMLSFGDFETSGFTAQQWILFIISTFFIPLVLFNLIIAVMGDTYDRVQTLATSVDLKEQAKLVMEVEGLLNLKNKTSNKKLQRLLICHNAEIGQDAPEQLLWEGKIKILTKIIQRVEEKVQGTISMRQDILDAVDEVKTIVKKEKEKKELQNY</sequence>
<dbReference type="GO" id="GO:0005216">
    <property type="term" value="F:monoatomic ion channel activity"/>
    <property type="evidence" value="ECO:0007669"/>
    <property type="project" value="InterPro"/>
</dbReference>
<dbReference type="OrthoDB" id="533508at2759"/>
<organism evidence="8 9">
    <name type="scientific">Stylonychia lemnae</name>
    <name type="common">Ciliate</name>
    <dbReference type="NCBI Taxonomy" id="5949"/>
    <lineage>
        <taxon>Eukaryota</taxon>
        <taxon>Sar</taxon>
        <taxon>Alveolata</taxon>
        <taxon>Ciliophora</taxon>
        <taxon>Intramacronucleata</taxon>
        <taxon>Spirotrichea</taxon>
        <taxon>Stichotrichia</taxon>
        <taxon>Sporadotrichida</taxon>
        <taxon>Oxytrichidae</taxon>
        <taxon>Stylonychinae</taxon>
        <taxon>Stylonychia</taxon>
    </lineage>
</organism>
<dbReference type="Pfam" id="PF00520">
    <property type="entry name" value="Ion_trans"/>
    <property type="match status" value="1"/>
</dbReference>
<evidence type="ECO:0000256" key="4">
    <source>
        <dbReference type="ARBA" id="ARBA00022989"/>
    </source>
</evidence>
<dbReference type="PANTHER" id="PTHR10582:SF2">
    <property type="entry name" value="INACTIVE"/>
    <property type="match status" value="1"/>
</dbReference>
<keyword evidence="2 6" id="KW-0812">Transmembrane</keyword>
<evidence type="ECO:0000256" key="1">
    <source>
        <dbReference type="ARBA" id="ARBA00004141"/>
    </source>
</evidence>
<dbReference type="InterPro" id="IPR024862">
    <property type="entry name" value="TRPV"/>
</dbReference>
<reference evidence="8 9" key="1">
    <citation type="submission" date="2014-06" db="EMBL/GenBank/DDBJ databases">
        <authorList>
            <person name="Swart Estienne"/>
        </authorList>
    </citation>
    <scope>NUCLEOTIDE SEQUENCE [LARGE SCALE GENOMIC DNA]</scope>
    <source>
        <strain evidence="8 9">130c</strain>
    </source>
</reference>
<dbReference type="GO" id="GO:0098703">
    <property type="term" value="P:calcium ion import across plasma membrane"/>
    <property type="evidence" value="ECO:0007669"/>
    <property type="project" value="TreeGrafter"/>
</dbReference>
<evidence type="ECO:0000256" key="5">
    <source>
        <dbReference type="ARBA" id="ARBA00023136"/>
    </source>
</evidence>
<dbReference type="PANTHER" id="PTHR10582">
    <property type="entry name" value="TRANSIENT RECEPTOR POTENTIAL ION CHANNEL PROTEIN"/>
    <property type="match status" value="1"/>
</dbReference>
<dbReference type="InterPro" id="IPR005821">
    <property type="entry name" value="Ion_trans_dom"/>
</dbReference>
<dbReference type="AlphaFoldDB" id="A0A078B5A7"/>
<name>A0A078B5A7_STYLE</name>
<evidence type="ECO:0000256" key="2">
    <source>
        <dbReference type="ARBA" id="ARBA00022692"/>
    </source>
</evidence>
<evidence type="ECO:0000259" key="7">
    <source>
        <dbReference type="Pfam" id="PF00520"/>
    </source>
</evidence>
<keyword evidence="5 6" id="KW-0472">Membrane</keyword>
<dbReference type="InParanoid" id="A0A078B5A7"/>
<accession>A0A078B5A7</accession>
<keyword evidence="9" id="KW-1185">Reference proteome</keyword>
<feature type="transmembrane region" description="Helical" evidence="6">
    <location>
        <begin position="12"/>
        <end position="30"/>
    </location>
</feature>
<feature type="domain" description="Ion transport" evidence="7">
    <location>
        <begin position="1"/>
        <end position="106"/>
    </location>
</feature>
<feature type="transmembrane region" description="Helical" evidence="6">
    <location>
        <begin position="76"/>
        <end position="98"/>
    </location>
</feature>
<gene>
    <name evidence="8" type="primary">Contig17596.g18718</name>
    <name evidence="8" type="ORF">STYLEM_17588</name>
</gene>
<dbReference type="Proteomes" id="UP000039865">
    <property type="component" value="Unassembled WGS sequence"/>
</dbReference>
<comment type="subcellular location">
    <subcellularLocation>
        <location evidence="1">Membrane</location>
        <topology evidence="1">Multi-pass membrane protein</topology>
    </subcellularLocation>
</comment>
<evidence type="ECO:0000256" key="3">
    <source>
        <dbReference type="ARBA" id="ARBA00022737"/>
    </source>
</evidence>
<evidence type="ECO:0000313" key="9">
    <source>
        <dbReference type="Proteomes" id="UP000039865"/>
    </source>
</evidence>
<dbReference type="GO" id="GO:0005886">
    <property type="term" value="C:plasma membrane"/>
    <property type="evidence" value="ECO:0007669"/>
    <property type="project" value="TreeGrafter"/>
</dbReference>
<protein>
    <recommendedName>
        <fullName evidence="7">Ion transport domain-containing protein</fullName>
    </recommendedName>
</protein>